<gene>
    <name evidence="2" type="ORF">ACFSR9_00245</name>
</gene>
<keyword evidence="3" id="KW-1185">Reference proteome</keyword>
<feature type="compositionally biased region" description="Basic and acidic residues" evidence="1">
    <location>
        <begin position="34"/>
        <end position="49"/>
    </location>
</feature>
<dbReference type="EMBL" id="JBHUMK010000004">
    <property type="protein sequence ID" value="MFD2607871.1"/>
    <property type="molecule type" value="Genomic_DNA"/>
</dbReference>
<sequence>MGEGRTNGNHDHPRGGVKDTDDLSGVKGVQDQSMAEKARQADQTPRDVTGDLDGAQPINQRR</sequence>
<comment type="caution">
    <text evidence="2">The sequence shown here is derived from an EMBL/GenBank/DDBJ whole genome shotgun (WGS) entry which is preliminary data.</text>
</comment>
<reference evidence="3" key="1">
    <citation type="journal article" date="2019" name="Int. J. Syst. Evol. Microbiol.">
        <title>The Global Catalogue of Microorganisms (GCM) 10K type strain sequencing project: providing services to taxonomists for standard genome sequencing and annotation.</title>
        <authorList>
            <consortium name="The Broad Institute Genomics Platform"/>
            <consortium name="The Broad Institute Genome Sequencing Center for Infectious Disease"/>
            <person name="Wu L."/>
            <person name="Ma J."/>
        </authorList>
    </citation>
    <scope>NUCLEOTIDE SEQUENCE [LARGE SCALE GENOMIC DNA]</scope>
    <source>
        <strain evidence="3">KCTC 33842</strain>
    </source>
</reference>
<feature type="compositionally biased region" description="Basic and acidic residues" evidence="1">
    <location>
        <begin position="8"/>
        <end position="21"/>
    </location>
</feature>
<evidence type="ECO:0000256" key="1">
    <source>
        <dbReference type="SAM" id="MobiDB-lite"/>
    </source>
</evidence>
<protein>
    <submittedName>
        <fullName evidence="2">Uncharacterized protein</fullName>
    </submittedName>
</protein>
<evidence type="ECO:0000313" key="3">
    <source>
        <dbReference type="Proteomes" id="UP001597475"/>
    </source>
</evidence>
<proteinExistence type="predicted"/>
<dbReference type="Proteomes" id="UP001597475">
    <property type="component" value="Unassembled WGS sequence"/>
</dbReference>
<feature type="region of interest" description="Disordered" evidence="1">
    <location>
        <begin position="1"/>
        <end position="62"/>
    </location>
</feature>
<accession>A0ABW5NXX7</accession>
<evidence type="ECO:0000313" key="2">
    <source>
        <dbReference type="EMBL" id="MFD2607871.1"/>
    </source>
</evidence>
<organism evidence="2 3">
    <name type="scientific">Deinococcus taklimakanensis</name>
    <dbReference type="NCBI Taxonomy" id="536443"/>
    <lineage>
        <taxon>Bacteria</taxon>
        <taxon>Thermotogati</taxon>
        <taxon>Deinococcota</taxon>
        <taxon>Deinococci</taxon>
        <taxon>Deinococcales</taxon>
        <taxon>Deinococcaceae</taxon>
        <taxon>Deinococcus</taxon>
    </lineage>
</organism>
<dbReference type="RefSeq" id="WP_386841912.1">
    <property type="nucleotide sequence ID" value="NZ_JBHUMK010000004.1"/>
</dbReference>
<name>A0ABW5NXX7_9DEIO</name>